<evidence type="ECO:0000313" key="2">
    <source>
        <dbReference type="Proteomes" id="UP001157502"/>
    </source>
</evidence>
<evidence type="ECO:0000313" key="1">
    <source>
        <dbReference type="EMBL" id="KAJ8012687.1"/>
    </source>
</evidence>
<organism evidence="1 2">
    <name type="scientific">Dallia pectoralis</name>
    <name type="common">Alaska blackfish</name>
    <dbReference type="NCBI Taxonomy" id="75939"/>
    <lineage>
        <taxon>Eukaryota</taxon>
        <taxon>Metazoa</taxon>
        <taxon>Chordata</taxon>
        <taxon>Craniata</taxon>
        <taxon>Vertebrata</taxon>
        <taxon>Euteleostomi</taxon>
        <taxon>Actinopterygii</taxon>
        <taxon>Neopterygii</taxon>
        <taxon>Teleostei</taxon>
        <taxon>Protacanthopterygii</taxon>
        <taxon>Esociformes</taxon>
        <taxon>Umbridae</taxon>
        <taxon>Dallia</taxon>
    </lineage>
</organism>
<keyword evidence="2" id="KW-1185">Reference proteome</keyword>
<dbReference type="EMBL" id="CM055731">
    <property type="protein sequence ID" value="KAJ8012687.1"/>
    <property type="molecule type" value="Genomic_DNA"/>
</dbReference>
<name>A0ACC2HA81_DALPE</name>
<dbReference type="Proteomes" id="UP001157502">
    <property type="component" value="Chromosome 4"/>
</dbReference>
<protein>
    <submittedName>
        <fullName evidence="1">Uncharacterized protein</fullName>
    </submittedName>
</protein>
<accession>A0ACC2HA81</accession>
<feature type="non-terminal residue" evidence="1">
    <location>
        <position position="1"/>
    </location>
</feature>
<gene>
    <name evidence="1" type="ORF">DPEC_G00045480</name>
</gene>
<comment type="caution">
    <text evidence="1">The sequence shown here is derived from an EMBL/GenBank/DDBJ whole genome shotgun (WGS) entry which is preliminary data.</text>
</comment>
<reference evidence="1" key="1">
    <citation type="submission" date="2021-05" db="EMBL/GenBank/DDBJ databases">
        <authorList>
            <person name="Pan Q."/>
            <person name="Jouanno E."/>
            <person name="Zahm M."/>
            <person name="Klopp C."/>
            <person name="Cabau C."/>
            <person name="Louis A."/>
            <person name="Berthelot C."/>
            <person name="Parey E."/>
            <person name="Roest Crollius H."/>
            <person name="Montfort J."/>
            <person name="Robinson-Rechavi M."/>
            <person name="Bouchez O."/>
            <person name="Lampietro C."/>
            <person name="Lopez Roques C."/>
            <person name="Donnadieu C."/>
            <person name="Postlethwait J."/>
            <person name="Bobe J."/>
            <person name="Dillon D."/>
            <person name="Chandos A."/>
            <person name="von Hippel F."/>
            <person name="Guiguen Y."/>
        </authorList>
    </citation>
    <scope>NUCLEOTIDE SEQUENCE</scope>
    <source>
        <strain evidence="1">YG-Jan2019</strain>
    </source>
</reference>
<proteinExistence type="predicted"/>
<sequence>VEVIKCVEESWAEAACLIVLAFCCWVYVLPISVTQLLQIMVGGEHKRKRAPRSYRWRHYDNVPELVTGRGSAKKRARLFRRYFKGIQ</sequence>